<dbReference type="Proteomes" id="UP000250266">
    <property type="component" value="Unassembled WGS sequence"/>
</dbReference>
<dbReference type="EMBL" id="KV744982">
    <property type="protein sequence ID" value="OCK79911.1"/>
    <property type="molecule type" value="Genomic_DNA"/>
</dbReference>
<gene>
    <name evidence="1" type="ORF">K432DRAFT_393479</name>
</gene>
<keyword evidence="2" id="KW-1185">Reference proteome</keyword>
<sequence length="171" mass="19217">MNAESNVVEVGKVAEEVIDSDPISELTMIGKPLERYSIRISWAIKVDECNVHQLKIELADEKVTLPTSRSVFQDEFGSIHNAMKALVRSEEYRGLMEVLMVLMTSVGRMSSFLSIIVDNPTITPIWGDNAVVVSTLRYPVDGSEVYLLDLRTTVTNLRAIPLILLHHFLFI</sequence>
<accession>A0A8E2E9F0</accession>
<evidence type="ECO:0000313" key="2">
    <source>
        <dbReference type="Proteomes" id="UP000250266"/>
    </source>
</evidence>
<organism evidence="1 2">
    <name type="scientific">Lepidopterella palustris CBS 459.81</name>
    <dbReference type="NCBI Taxonomy" id="1314670"/>
    <lineage>
        <taxon>Eukaryota</taxon>
        <taxon>Fungi</taxon>
        <taxon>Dikarya</taxon>
        <taxon>Ascomycota</taxon>
        <taxon>Pezizomycotina</taxon>
        <taxon>Dothideomycetes</taxon>
        <taxon>Pleosporomycetidae</taxon>
        <taxon>Mytilinidiales</taxon>
        <taxon>Argynnaceae</taxon>
        <taxon>Lepidopterella</taxon>
    </lineage>
</organism>
<name>A0A8E2E9F0_9PEZI</name>
<proteinExistence type="predicted"/>
<evidence type="ECO:0000313" key="1">
    <source>
        <dbReference type="EMBL" id="OCK79911.1"/>
    </source>
</evidence>
<dbReference type="AlphaFoldDB" id="A0A8E2E9F0"/>
<reference evidence="1 2" key="1">
    <citation type="journal article" date="2016" name="Nat. Commun.">
        <title>Ectomycorrhizal ecology is imprinted in the genome of the dominant symbiotic fungus Cenococcum geophilum.</title>
        <authorList>
            <consortium name="DOE Joint Genome Institute"/>
            <person name="Peter M."/>
            <person name="Kohler A."/>
            <person name="Ohm R.A."/>
            <person name="Kuo A."/>
            <person name="Krutzmann J."/>
            <person name="Morin E."/>
            <person name="Arend M."/>
            <person name="Barry K.W."/>
            <person name="Binder M."/>
            <person name="Choi C."/>
            <person name="Clum A."/>
            <person name="Copeland A."/>
            <person name="Grisel N."/>
            <person name="Haridas S."/>
            <person name="Kipfer T."/>
            <person name="LaButti K."/>
            <person name="Lindquist E."/>
            <person name="Lipzen A."/>
            <person name="Maire R."/>
            <person name="Meier B."/>
            <person name="Mihaltcheva S."/>
            <person name="Molinier V."/>
            <person name="Murat C."/>
            <person name="Poggeler S."/>
            <person name="Quandt C.A."/>
            <person name="Sperisen C."/>
            <person name="Tritt A."/>
            <person name="Tisserant E."/>
            <person name="Crous P.W."/>
            <person name="Henrissat B."/>
            <person name="Nehls U."/>
            <person name="Egli S."/>
            <person name="Spatafora J.W."/>
            <person name="Grigoriev I.V."/>
            <person name="Martin F.M."/>
        </authorList>
    </citation>
    <scope>NUCLEOTIDE SEQUENCE [LARGE SCALE GENOMIC DNA]</scope>
    <source>
        <strain evidence="1 2">CBS 459.81</strain>
    </source>
</reference>
<protein>
    <submittedName>
        <fullName evidence="1">Uncharacterized protein</fullName>
    </submittedName>
</protein>